<dbReference type="RefSeq" id="WP_235293934.1">
    <property type="nucleotide sequence ID" value="NZ_BSOH01000010.1"/>
</dbReference>
<reference evidence="4" key="2">
    <citation type="submission" date="2023-01" db="EMBL/GenBank/DDBJ databases">
        <title>Draft genome sequence of Portibacter lacus strain NBRC 108769.</title>
        <authorList>
            <person name="Sun Q."/>
            <person name="Mori K."/>
        </authorList>
    </citation>
    <scope>NUCLEOTIDE SEQUENCE</scope>
    <source>
        <strain evidence="4">NBRC 108769</strain>
    </source>
</reference>
<dbReference type="Gene3D" id="3.10.580.10">
    <property type="entry name" value="CBS-domain"/>
    <property type="match status" value="1"/>
</dbReference>
<dbReference type="PROSITE" id="PS51371">
    <property type="entry name" value="CBS"/>
    <property type="match status" value="2"/>
</dbReference>
<proteinExistence type="predicted"/>
<dbReference type="AlphaFoldDB" id="A0AA37WFS6"/>
<comment type="caution">
    <text evidence="4">The sequence shown here is derived from an EMBL/GenBank/DDBJ whole genome shotgun (WGS) entry which is preliminary data.</text>
</comment>
<dbReference type="InterPro" id="IPR051257">
    <property type="entry name" value="Diverse_CBS-Domain"/>
</dbReference>
<evidence type="ECO:0000313" key="4">
    <source>
        <dbReference type="EMBL" id="GLR17190.1"/>
    </source>
</evidence>
<gene>
    <name evidence="4" type="ORF">GCM10007940_18050</name>
</gene>
<reference evidence="4" key="1">
    <citation type="journal article" date="2014" name="Int. J. Syst. Evol. Microbiol.">
        <title>Complete genome sequence of Corynebacterium casei LMG S-19264T (=DSM 44701T), isolated from a smear-ripened cheese.</title>
        <authorList>
            <consortium name="US DOE Joint Genome Institute (JGI-PGF)"/>
            <person name="Walter F."/>
            <person name="Albersmeier A."/>
            <person name="Kalinowski J."/>
            <person name="Ruckert C."/>
        </authorList>
    </citation>
    <scope>NUCLEOTIDE SEQUENCE</scope>
    <source>
        <strain evidence="4">NBRC 108769</strain>
    </source>
</reference>
<dbReference type="PANTHER" id="PTHR43080:SF29">
    <property type="entry name" value="OS02G0818000 PROTEIN"/>
    <property type="match status" value="1"/>
</dbReference>
<dbReference type="PANTHER" id="PTHR43080">
    <property type="entry name" value="CBS DOMAIN-CONTAINING PROTEIN CBSX3, MITOCHONDRIAL"/>
    <property type="match status" value="1"/>
</dbReference>
<organism evidence="4 5">
    <name type="scientific">Portibacter lacus</name>
    <dbReference type="NCBI Taxonomy" id="1099794"/>
    <lineage>
        <taxon>Bacteria</taxon>
        <taxon>Pseudomonadati</taxon>
        <taxon>Bacteroidota</taxon>
        <taxon>Saprospiria</taxon>
        <taxon>Saprospirales</taxon>
        <taxon>Haliscomenobacteraceae</taxon>
        <taxon>Portibacter</taxon>
    </lineage>
</organism>
<dbReference type="InterPro" id="IPR046342">
    <property type="entry name" value="CBS_dom_sf"/>
</dbReference>
<dbReference type="Pfam" id="PF00571">
    <property type="entry name" value="CBS"/>
    <property type="match status" value="2"/>
</dbReference>
<protein>
    <recommendedName>
        <fullName evidence="3">CBS domain-containing protein</fullName>
    </recommendedName>
</protein>
<keyword evidence="5" id="KW-1185">Reference proteome</keyword>
<name>A0AA37WFS6_9BACT</name>
<feature type="domain" description="CBS" evidence="3">
    <location>
        <begin position="94"/>
        <end position="148"/>
    </location>
</feature>
<accession>A0AA37WFS6</accession>
<feature type="domain" description="CBS" evidence="3">
    <location>
        <begin position="16"/>
        <end position="77"/>
    </location>
</feature>
<dbReference type="InterPro" id="IPR000644">
    <property type="entry name" value="CBS_dom"/>
</dbReference>
<evidence type="ECO:0000259" key="3">
    <source>
        <dbReference type="PROSITE" id="PS51371"/>
    </source>
</evidence>
<dbReference type="SMART" id="SM00116">
    <property type="entry name" value="CBS"/>
    <property type="match status" value="2"/>
</dbReference>
<dbReference type="Proteomes" id="UP001156666">
    <property type="component" value="Unassembled WGS sequence"/>
</dbReference>
<dbReference type="EMBL" id="BSOH01000010">
    <property type="protein sequence ID" value="GLR17190.1"/>
    <property type="molecule type" value="Genomic_DNA"/>
</dbReference>
<sequence>MSSITIDLEMKVTEIMTENLISVDPKTSMLKIQEIFEKESFHHLPVLDDQRRPVGMISKNDYHKLQHHFTLMNIKDAEIYNQRFFKSLIAKDIMSKKLISAPASTTIGEALKMFHDNKYHSIIVVGDGECVGIVTPYDFIEVLSEIKS</sequence>
<keyword evidence="1 2" id="KW-0129">CBS domain</keyword>
<dbReference type="SUPFAM" id="SSF54631">
    <property type="entry name" value="CBS-domain pair"/>
    <property type="match status" value="1"/>
</dbReference>
<evidence type="ECO:0000256" key="1">
    <source>
        <dbReference type="ARBA" id="ARBA00023122"/>
    </source>
</evidence>
<evidence type="ECO:0000256" key="2">
    <source>
        <dbReference type="PROSITE-ProRule" id="PRU00703"/>
    </source>
</evidence>
<evidence type="ECO:0000313" key="5">
    <source>
        <dbReference type="Proteomes" id="UP001156666"/>
    </source>
</evidence>